<reference evidence="1" key="2">
    <citation type="journal article" date="2023" name="Plants (Basel)">
        <title>Annotation of the Turnera subulata (Passifloraceae) Draft Genome Reveals the S-Locus Evolved after the Divergence of Turneroideae from Passifloroideae in a Stepwise Manner.</title>
        <authorList>
            <person name="Henning P.M."/>
            <person name="Roalson E.H."/>
            <person name="Mir W."/>
            <person name="McCubbin A.G."/>
            <person name="Shore J.S."/>
        </authorList>
    </citation>
    <scope>NUCLEOTIDE SEQUENCE</scope>
    <source>
        <strain evidence="1">F60SS</strain>
    </source>
</reference>
<name>A0A9Q0FJM7_9ROSI</name>
<evidence type="ECO:0000313" key="2">
    <source>
        <dbReference type="Proteomes" id="UP001141552"/>
    </source>
</evidence>
<dbReference type="EMBL" id="JAKUCV010005105">
    <property type="protein sequence ID" value="KAJ4832676.1"/>
    <property type="molecule type" value="Genomic_DNA"/>
</dbReference>
<proteinExistence type="predicted"/>
<dbReference type="AlphaFoldDB" id="A0A9Q0FJM7"/>
<comment type="caution">
    <text evidence="1">The sequence shown here is derived from an EMBL/GenBank/DDBJ whole genome shotgun (WGS) entry which is preliminary data.</text>
</comment>
<keyword evidence="2" id="KW-1185">Reference proteome</keyword>
<reference evidence="1" key="1">
    <citation type="submission" date="2022-02" db="EMBL/GenBank/DDBJ databases">
        <authorList>
            <person name="Henning P.M."/>
            <person name="McCubbin A.G."/>
            <person name="Shore J.S."/>
        </authorList>
    </citation>
    <scope>NUCLEOTIDE SEQUENCE</scope>
    <source>
        <strain evidence="1">F60SS</strain>
        <tissue evidence="1">Leaves</tissue>
    </source>
</reference>
<protein>
    <submittedName>
        <fullName evidence="1">Uncharacterized protein</fullName>
    </submittedName>
</protein>
<sequence>MWTNLIHTLEATGGFSTGGEQPPIYICVYCNVYVYIHMQKYDLLGYRPRVVYTSEVINHLQMRNEFG</sequence>
<organism evidence="1 2">
    <name type="scientific">Turnera subulata</name>
    <dbReference type="NCBI Taxonomy" id="218843"/>
    <lineage>
        <taxon>Eukaryota</taxon>
        <taxon>Viridiplantae</taxon>
        <taxon>Streptophyta</taxon>
        <taxon>Embryophyta</taxon>
        <taxon>Tracheophyta</taxon>
        <taxon>Spermatophyta</taxon>
        <taxon>Magnoliopsida</taxon>
        <taxon>eudicotyledons</taxon>
        <taxon>Gunneridae</taxon>
        <taxon>Pentapetalae</taxon>
        <taxon>rosids</taxon>
        <taxon>fabids</taxon>
        <taxon>Malpighiales</taxon>
        <taxon>Passifloraceae</taxon>
        <taxon>Turnera</taxon>
    </lineage>
</organism>
<evidence type="ECO:0000313" key="1">
    <source>
        <dbReference type="EMBL" id="KAJ4832676.1"/>
    </source>
</evidence>
<gene>
    <name evidence="1" type="ORF">Tsubulata_021178</name>
</gene>
<dbReference type="Proteomes" id="UP001141552">
    <property type="component" value="Unassembled WGS sequence"/>
</dbReference>
<accession>A0A9Q0FJM7</accession>